<reference evidence="2" key="1">
    <citation type="submission" date="2021-02" db="EMBL/GenBank/DDBJ databases">
        <authorList>
            <person name="Nowell W R."/>
        </authorList>
    </citation>
    <scope>NUCLEOTIDE SEQUENCE</scope>
</reference>
<feature type="chain" id="PRO_5033009499" evidence="1">
    <location>
        <begin position="28"/>
        <end position="124"/>
    </location>
</feature>
<dbReference type="AlphaFoldDB" id="A0A820PBI9"/>
<keyword evidence="1" id="KW-0732">Signal</keyword>
<feature type="non-terminal residue" evidence="2">
    <location>
        <position position="124"/>
    </location>
</feature>
<evidence type="ECO:0000313" key="2">
    <source>
        <dbReference type="EMBL" id="CAF4401969.1"/>
    </source>
</evidence>
<sequence length="124" mass="13091">MFSLGIDVLLAFSLILIIGDIFECAEGKFTFIGVEVSLLISTNGGRGVLGTPPPAFITTGILCGIAETTVGTNVFAIGAVEFNDAEFNPPPPTRDEFTGGTKPTKLFLLKLFACVLLIMPLPKV</sequence>
<dbReference type="Proteomes" id="UP000663842">
    <property type="component" value="Unassembled WGS sequence"/>
</dbReference>
<dbReference type="EMBL" id="CAJOBF010025082">
    <property type="protein sequence ID" value="CAF4401969.1"/>
    <property type="molecule type" value="Genomic_DNA"/>
</dbReference>
<proteinExistence type="predicted"/>
<comment type="caution">
    <text evidence="2">The sequence shown here is derived from an EMBL/GenBank/DDBJ whole genome shotgun (WGS) entry which is preliminary data.</text>
</comment>
<gene>
    <name evidence="2" type="ORF">UXM345_LOCUS38236</name>
</gene>
<protein>
    <submittedName>
        <fullName evidence="2">Uncharacterized protein</fullName>
    </submittedName>
</protein>
<evidence type="ECO:0000256" key="1">
    <source>
        <dbReference type="SAM" id="SignalP"/>
    </source>
</evidence>
<evidence type="ECO:0000313" key="3">
    <source>
        <dbReference type="Proteomes" id="UP000663842"/>
    </source>
</evidence>
<name>A0A820PBI9_9BILA</name>
<feature type="signal peptide" evidence="1">
    <location>
        <begin position="1"/>
        <end position="27"/>
    </location>
</feature>
<organism evidence="2 3">
    <name type="scientific">Rotaria magnacalcarata</name>
    <dbReference type="NCBI Taxonomy" id="392030"/>
    <lineage>
        <taxon>Eukaryota</taxon>
        <taxon>Metazoa</taxon>
        <taxon>Spiralia</taxon>
        <taxon>Gnathifera</taxon>
        <taxon>Rotifera</taxon>
        <taxon>Eurotatoria</taxon>
        <taxon>Bdelloidea</taxon>
        <taxon>Philodinida</taxon>
        <taxon>Philodinidae</taxon>
        <taxon>Rotaria</taxon>
    </lineage>
</organism>
<accession>A0A820PBI9</accession>